<dbReference type="PANTHER" id="PTHR43711">
    <property type="entry name" value="TWO-COMPONENT HISTIDINE KINASE"/>
    <property type="match status" value="1"/>
</dbReference>
<comment type="catalytic activity">
    <reaction evidence="1">
        <text>ATP + protein L-histidine = ADP + protein N-phospho-L-histidine.</text>
        <dbReference type="EC" id="2.7.13.3"/>
    </reaction>
</comment>
<dbReference type="OrthoDB" id="9804645at2"/>
<name>A0A518B9P6_9BACT</name>
<dbReference type="EC" id="2.7.13.3" evidence="2"/>
<keyword evidence="7" id="KW-0472">Membrane</keyword>
<accession>A0A518B9P6</accession>
<evidence type="ECO:0000256" key="2">
    <source>
        <dbReference type="ARBA" id="ARBA00012438"/>
    </source>
</evidence>
<dbReference type="Proteomes" id="UP000317093">
    <property type="component" value="Chromosome"/>
</dbReference>
<keyword evidence="7" id="KW-1133">Transmembrane helix</keyword>
<dbReference type="EMBL" id="CP036279">
    <property type="protein sequence ID" value="QDU63657.1"/>
    <property type="molecule type" value="Genomic_DNA"/>
</dbReference>
<dbReference type="InterPro" id="IPR036097">
    <property type="entry name" value="HisK_dim/P_sf"/>
</dbReference>
<dbReference type="Gene3D" id="1.10.287.130">
    <property type="match status" value="1"/>
</dbReference>
<dbReference type="CDD" id="cd00082">
    <property type="entry name" value="HisKA"/>
    <property type="match status" value="1"/>
</dbReference>
<evidence type="ECO:0000256" key="6">
    <source>
        <dbReference type="ARBA" id="ARBA00023012"/>
    </source>
</evidence>
<keyword evidence="4 9" id="KW-0808">Transferase</keyword>
<evidence type="ECO:0000256" key="3">
    <source>
        <dbReference type="ARBA" id="ARBA00022553"/>
    </source>
</evidence>
<dbReference type="SMART" id="SM00388">
    <property type="entry name" value="HisKA"/>
    <property type="match status" value="1"/>
</dbReference>
<keyword evidence="3" id="KW-0597">Phosphoprotein</keyword>
<dbReference type="AlphaFoldDB" id="A0A518B9P6"/>
<feature type="domain" description="Histidine kinase" evidence="8">
    <location>
        <begin position="81"/>
        <end position="296"/>
    </location>
</feature>
<feature type="transmembrane region" description="Helical" evidence="7">
    <location>
        <begin position="12"/>
        <end position="34"/>
    </location>
</feature>
<dbReference type="InterPro" id="IPR003594">
    <property type="entry name" value="HATPase_dom"/>
</dbReference>
<dbReference type="Pfam" id="PF00512">
    <property type="entry name" value="HisKA"/>
    <property type="match status" value="1"/>
</dbReference>
<reference evidence="9 10" key="1">
    <citation type="submission" date="2019-02" db="EMBL/GenBank/DDBJ databases">
        <title>Deep-cultivation of Planctomycetes and their phenomic and genomic characterization uncovers novel biology.</title>
        <authorList>
            <person name="Wiegand S."/>
            <person name="Jogler M."/>
            <person name="Boedeker C."/>
            <person name="Pinto D."/>
            <person name="Vollmers J."/>
            <person name="Rivas-Marin E."/>
            <person name="Kohn T."/>
            <person name="Peeters S.H."/>
            <person name="Heuer A."/>
            <person name="Rast P."/>
            <person name="Oberbeckmann S."/>
            <person name="Bunk B."/>
            <person name="Jeske O."/>
            <person name="Meyerdierks A."/>
            <person name="Storesund J.E."/>
            <person name="Kallscheuer N."/>
            <person name="Luecker S."/>
            <person name="Lage O.M."/>
            <person name="Pohl T."/>
            <person name="Merkel B.J."/>
            <person name="Hornburger P."/>
            <person name="Mueller R.-W."/>
            <person name="Bruemmer F."/>
            <person name="Labrenz M."/>
            <person name="Spormann A.M."/>
            <person name="Op den Camp H."/>
            <person name="Overmann J."/>
            <person name="Amann R."/>
            <person name="Jetten M.S.M."/>
            <person name="Mascher T."/>
            <person name="Medema M.H."/>
            <person name="Devos D.P."/>
            <person name="Kaster A.-K."/>
            <person name="Ovreas L."/>
            <person name="Rohde M."/>
            <person name="Galperin M.Y."/>
            <person name="Jogler C."/>
        </authorList>
    </citation>
    <scope>NUCLEOTIDE SEQUENCE [LARGE SCALE GENOMIC DNA]</scope>
    <source>
        <strain evidence="9 10">Pan216</strain>
    </source>
</reference>
<evidence type="ECO:0000313" key="9">
    <source>
        <dbReference type="EMBL" id="QDU63657.1"/>
    </source>
</evidence>
<dbReference type="InterPro" id="IPR004358">
    <property type="entry name" value="Sig_transdc_His_kin-like_C"/>
</dbReference>
<dbReference type="KEGG" id="knv:Pan216_45380"/>
<dbReference type="SUPFAM" id="SSF55874">
    <property type="entry name" value="ATPase domain of HSP90 chaperone/DNA topoisomerase II/histidine kinase"/>
    <property type="match status" value="1"/>
</dbReference>
<evidence type="ECO:0000259" key="8">
    <source>
        <dbReference type="PROSITE" id="PS50109"/>
    </source>
</evidence>
<dbReference type="SUPFAM" id="SSF47384">
    <property type="entry name" value="Homodimeric domain of signal transducing histidine kinase"/>
    <property type="match status" value="1"/>
</dbReference>
<dbReference type="InterPro" id="IPR050736">
    <property type="entry name" value="Sensor_HK_Regulatory"/>
</dbReference>
<dbReference type="Gene3D" id="3.30.565.10">
    <property type="entry name" value="Histidine kinase-like ATPase, C-terminal domain"/>
    <property type="match status" value="1"/>
</dbReference>
<evidence type="ECO:0000256" key="5">
    <source>
        <dbReference type="ARBA" id="ARBA00022777"/>
    </source>
</evidence>
<dbReference type="PRINTS" id="PR00344">
    <property type="entry name" value="BCTRLSENSOR"/>
</dbReference>
<gene>
    <name evidence="9" type="primary">walK</name>
    <name evidence="9" type="ORF">Pan216_45380</name>
</gene>
<dbReference type="RefSeq" id="WP_145261291.1">
    <property type="nucleotide sequence ID" value="NZ_CP036279.1"/>
</dbReference>
<evidence type="ECO:0000256" key="1">
    <source>
        <dbReference type="ARBA" id="ARBA00000085"/>
    </source>
</evidence>
<evidence type="ECO:0000256" key="7">
    <source>
        <dbReference type="SAM" id="Phobius"/>
    </source>
</evidence>
<organism evidence="9 10">
    <name type="scientific">Kolteria novifilia</name>
    <dbReference type="NCBI Taxonomy" id="2527975"/>
    <lineage>
        <taxon>Bacteria</taxon>
        <taxon>Pseudomonadati</taxon>
        <taxon>Planctomycetota</taxon>
        <taxon>Planctomycetia</taxon>
        <taxon>Kolteriales</taxon>
        <taxon>Kolteriaceae</taxon>
        <taxon>Kolteria</taxon>
    </lineage>
</organism>
<dbReference type="PROSITE" id="PS50109">
    <property type="entry name" value="HIS_KIN"/>
    <property type="match status" value="1"/>
</dbReference>
<dbReference type="SMART" id="SM00387">
    <property type="entry name" value="HATPase_c"/>
    <property type="match status" value="1"/>
</dbReference>
<dbReference type="InterPro" id="IPR036890">
    <property type="entry name" value="HATPase_C_sf"/>
</dbReference>
<feature type="transmembrane region" description="Helical" evidence="7">
    <location>
        <begin position="40"/>
        <end position="64"/>
    </location>
</feature>
<sequence length="296" mass="33771">MSPTFRKRTIRFPVTLSVVLMVLNVALMVCWIVLLANSSFWSALTIGTILFVLILVGLVVYLILTIKEIRLNQRQSNFVDSVTHELKSPIASLKLYLETLQLRSVGEEERRRFYHFMMEDVARLDHLINHLLEIGRLDAIVDETVPEQIELEPLLHQCAESACSRYKKPIENVDFDIEPVQMRAGRLALEMIFRNLLDNAVKYGADDLDVMVTAKRIADDRVMVRVADNGPGIPAELRKKVFGLFYRGGNELERKKQGTGLGLYIVQTLVRRMKGRVNVYNRGRDEGSVFIVELPG</sequence>
<protein>
    <recommendedName>
        <fullName evidence="2">histidine kinase</fullName>
        <ecNumber evidence="2">2.7.13.3</ecNumber>
    </recommendedName>
</protein>
<keyword evidence="10" id="KW-1185">Reference proteome</keyword>
<dbReference type="InterPro" id="IPR005467">
    <property type="entry name" value="His_kinase_dom"/>
</dbReference>
<keyword evidence="7" id="KW-0812">Transmembrane</keyword>
<evidence type="ECO:0000313" key="10">
    <source>
        <dbReference type="Proteomes" id="UP000317093"/>
    </source>
</evidence>
<dbReference type="CDD" id="cd00075">
    <property type="entry name" value="HATPase"/>
    <property type="match status" value="1"/>
</dbReference>
<proteinExistence type="predicted"/>
<dbReference type="Pfam" id="PF02518">
    <property type="entry name" value="HATPase_c"/>
    <property type="match status" value="1"/>
</dbReference>
<dbReference type="PANTHER" id="PTHR43711:SF1">
    <property type="entry name" value="HISTIDINE KINASE 1"/>
    <property type="match status" value="1"/>
</dbReference>
<dbReference type="InterPro" id="IPR003661">
    <property type="entry name" value="HisK_dim/P_dom"/>
</dbReference>
<keyword evidence="5 9" id="KW-0418">Kinase</keyword>
<keyword evidence="6" id="KW-0902">Two-component regulatory system</keyword>
<dbReference type="GO" id="GO:0000155">
    <property type="term" value="F:phosphorelay sensor kinase activity"/>
    <property type="evidence" value="ECO:0007669"/>
    <property type="project" value="InterPro"/>
</dbReference>
<evidence type="ECO:0000256" key="4">
    <source>
        <dbReference type="ARBA" id="ARBA00022679"/>
    </source>
</evidence>